<dbReference type="EMBL" id="JBHTHZ010000002">
    <property type="protein sequence ID" value="MFD0792830.1"/>
    <property type="molecule type" value="Genomic_DNA"/>
</dbReference>
<dbReference type="Pfam" id="PF16022">
    <property type="entry name" value="DUF4783"/>
    <property type="match status" value="1"/>
</dbReference>
<gene>
    <name evidence="2" type="ORF">ACFQZX_04335</name>
</gene>
<evidence type="ECO:0000313" key="3">
    <source>
        <dbReference type="Proteomes" id="UP001597010"/>
    </source>
</evidence>
<keyword evidence="1" id="KW-0732">Signal</keyword>
<dbReference type="Proteomes" id="UP001597010">
    <property type="component" value="Unassembled WGS sequence"/>
</dbReference>
<keyword evidence="3" id="KW-1185">Reference proteome</keyword>
<proteinExistence type="predicted"/>
<feature type="signal peptide" evidence="1">
    <location>
        <begin position="1"/>
        <end position="23"/>
    </location>
</feature>
<protein>
    <submittedName>
        <fullName evidence="2">DUF4783 domain-containing protein</fullName>
    </submittedName>
</protein>
<comment type="caution">
    <text evidence="2">The sequence shown here is derived from an EMBL/GenBank/DDBJ whole genome shotgun (WGS) entry which is preliminary data.</text>
</comment>
<reference evidence="3" key="1">
    <citation type="journal article" date="2019" name="Int. J. Syst. Evol. Microbiol.">
        <title>The Global Catalogue of Microorganisms (GCM) 10K type strain sequencing project: providing services to taxonomists for standard genome sequencing and annotation.</title>
        <authorList>
            <consortium name="The Broad Institute Genomics Platform"/>
            <consortium name="The Broad Institute Genome Sequencing Center for Infectious Disease"/>
            <person name="Wu L."/>
            <person name="Ma J."/>
        </authorList>
    </citation>
    <scope>NUCLEOTIDE SEQUENCE [LARGE SCALE GENOMIC DNA]</scope>
    <source>
        <strain evidence="3">CCUG 61484</strain>
    </source>
</reference>
<dbReference type="Gene3D" id="3.10.450.50">
    <property type="match status" value="1"/>
</dbReference>
<evidence type="ECO:0000256" key="1">
    <source>
        <dbReference type="SAM" id="SignalP"/>
    </source>
</evidence>
<dbReference type="RefSeq" id="WP_377111714.1">
    <property type="nucleotide sequence ID" value="NZ_JBHTHZ010000002.1"/>
</dbReference>
<feature type="chain" id="PRO_5046125581" evidence="1">
    <location>
        <begin position="24"/>
        <end position="130"/>
    </location>
</feature>
<organism evidence="2 3">
    <name type="scientific">Mucilaginibacter litoreus</name>
    <dbReference type="NCBI Taxonomy" id="1048221"/>
    <lineage>
        <taxon>Bacteria</taxon>
        <taxon>Pseudomonadati</taxon>
        <taxon>Bacteroidota</taxon>
        <taxon>Sphingobacteriia</taxon>
        <taxon>Sphingobacteriales</taxon>
        <taxon>Sphingobacteriaceae</taxon>
        <taxon>Mucilaginibacter</taxon>
    </lineage>
</organism>
<dbReference type="InterPro" id="IPR031977">
    <property type="entry name" value="DUF4783"/>
</dbReference>
<sequence length="130" mass="14615">MKLKRLPLLALLLILPAVLKADAIEKIAELFKQGNAQEIARFFAPSVDVSLMDNAAIYSKAQAAIILDKFFKENKPHAVKMLHRISSNPNYNFGVLVLSTDKGKFRVAYTLKEVGKNMELIELRIESEKT</sequence>
<accession>A0ABW3APR1</accession>
<evidence type="ECO:0000313" key="2">
    <source>
        <dbReference type="EMBL" id="MFD0792830.1"/>
    </source>
</evidence>
<name>A0ABW3APR1_9SPHI</name>